<dbReference type="Proteomes" id="UP000644147">
    <property type="component" value="Unassembled WGS sequence"/>
</dbReference>
<dbReference type="SUPFAM" id="SSF56235">
    <property type="entry name" value="N-terminal nucleophile aminohydrolases (Ntn hydrolases)"/>
    <property type="match status" value="1"/>
</dbReference>
<sequence length="618" mass="71725">MCGIALLINNNITTIKEEEIRAMTDMVEHRGPDGSGTFIEGNVAMGHRRLAILDLSECGKQPMMFDHYVIVFNGEIYNYIELRDELKQYGYTFVSESDTEVLLKSYDKWGENCVHHLRGMWAFSIYDRKNERVFISRDRFGIKPLYYTQTPTKFLAGSEIKQFTVISDFEAVMFPPIVYEFLLHGALNHNKYTFYEGVFALQPGHNLIYDLKQQKYNIYQWYFLEKTVEKPKVTPEEAFKIFREKFEEAVRIHLRSDVKLGACLSGGLDSSSIVTMSRKILGEKVPIYTVTSCNEEAQYDEREFSKAVVDACHAEEVLTFPDLNTLYADSILEKICWHQDQPIGTGSHFSEYAVFEAARKNNLIVMLDGQGSDEYLAGYHNFFIFRCIGLIKKGKFLDLARTVKERAANRGLSAKNIYLDILKVFVSKNREIEFKFTPWLRKEWVEKYKGSEAITYKGYRNIENIKDLSLLSIKEISIPYQLHSEDRNAMLFSIESRVPFLDHELVEAMMGLPEDVYYYYGLDKNPIRQGLKDILPEKIYNRKTKLGFASSDDIWMRKNSKEIKSKLEAAVNYFKDILDPQVLTEFDKYSEGKSGYNSIFFRILSLHAWAKATQVSVY</sequence>
<dbReference type="InterPro" id="IPR006426">
    <property type="entry name" value="Asn_synth_AEB"/>
</dbReference>
<keyword evidence="6" id="KW-0315">Glutamine amidotransferase</keyword>
<proteinExistence type="inferred from homology"/>
<comment type="catalytic activity">
    <reaction evidence="7">
        <text>L-aspartate + L-glutamine + ATP + H2O = L-asparagine + L-glutamate + AMP + diphosphate + H(+)</text>
        <dbReference type="Rhea" id="RHEA:12228"/>
        <dbReference type="ChEBI" id="CHEBI:15377"/>
        <dbReference type="ChEBI" id="CHEBI:15378"/>
        <dbReference type="ChEBI" id="CHEBI:29985"/>
        <dbReference type="ChEBI" id="CHEBI:29991"/>
        <dbReference type="ChEBI" id="CHEBI:30616"/>
        <dbReference type="ChEBI" id="CHEBI:33019"/>
        <dbReference type="ChEBI" id="CHEBI:58048"/>
        <dbReference type="ChEBI" id="CHEBI:58359"/>
        <dbReference type="ChEBI" id="CHEBI:456215"/>
        <dbReference type="EC" id="6.3.5.4"/>
    </reaction>
</comment>
<evidence type="ECO:0000256" key="6">
    <source>
        <dbReference type="ARBA" id="ARBA00022962"/>
    </source>
</evidence>
<keyword evidence="4" id="KW-0547">Nucleotide-binding</keyword>
<dbReference type="InterPro" id="IPR051786">
    <property type="entry name" value="ASN_synthetase/amidase"/>
</dbReference>
<keyword evidence="10" id="KW-1185">Reference proteome</keyword>
<dbReference type="InterPro" id="IPR014729">
    <property type="entry name" value="Rossmann-like_a/b/a_fold"/>
</dbReference>
<evidence type="ECO:0000256" key="7">
    <source>
        <dbReference type="ARBA" id="ARBA00048741"/>
    </source>
</evidence>
<dbReference type="NCBIfam" id="TIGR01536">
    <property type="entry name" value="asn_synth_AEB"/>
    <property type="match status" value="1"/>
</dbReference>
<dbReference type="PIRSF" id="PIRSF001589">
    <property type="entry name" value="Asn_synthetase_glu-h"/>
    <property type="match status" value="1"/>
</dbReference>
<evidence type="ECO:0000256" key="3">
    <source>
        <dbReference type="ARBA" id="ARBA00012737"/>
    </source>
</evidence>
<dbReference type="EMBL" id="JAEHFX010000001">
    <property type="protein sequence ID" value="MBK0401714.1"/>
    <property type="molecule type" value="Genomic_DNA"/>
</dbReference>
<organism evidence="9 10">
    <name type="scientific">Adhaeribacter terrigena</name>
    <dbReference type="NCBI Taxonomy" id="2793070"/>
    <lineage>
        <taxon>Bacteria</taxon>
        <taxon>Pseudomonadati</taxon>
        <taxon>Bacteroidota</taxon>
        <taxon>Cytophagia</taxon>
        <taxon>Cytophagales</taxon>
        <taxon>Hymenobacteraceae</taxon>
        <taxon>Adhaeribacter</taxon>
    </lineage>
</organism>
<evidence type="ECO:0000313" key="9">
    <source>
        <dbReference type="EMBL" id="MBK0401714.1"/>
    </source>
</evidence>
<dbReference type="EC" id="6.3.5.4" evidence="3"/>
<dbReference type="CDD" id="cd00712">
    <property type="entry name" value="AsnB"/>
    <property type="match status" value="1"/>
</dbReference>
<dbReference type="PANTHER" id="PTHR43284:SF1">
    <property type="entry name" value="ASPARAGINE SYNTHETASE"/>
    <property type="match status" value="1"/>
</dbReference>
<dbReference type="GO" id="GO:0004066">
    <property type="term" value="F:asparagine synthase (glutamine-hydrolyzing) activity"/>
    <property type="evidence" value="ECO:0007669"/>
    <property type="project" value="UniProtKB-EC"/>
</dbReference>
<comment type="pathway">
    <text evidence="1">Amino-acid biosynthesis; L-asparagine biosynthesis; L-asparagine from L-aspartate (L-Gln route): step 1/1.</text>
</comment>
<dbReference type="Pfam" id="PF13537">
    <property type="entry name" value="GATase_7"/>
    <property type="match status" value="1"/>
</dbReference>
<evidence type="ECO:0000259" key="8">
    <source>
        <dbReference type="PROSITE" id="PS51278"/>
    </source>
</evidence>
<dbReference type="Pfam" id="PF00733">
    <property type="entry name" value="Asn_synthase"/>
    <property type="match status" value="1"/>
</dbReference>
<evidence type="ECO:0000256" key="2">
    <source>
        <dbReference type="ARBA" id="ARBA00005752"/>
    </source>
</evidence>
<dbReference type="InterPro" id="IPR017932">
    <property type="entry name" value="GATase_2_dom"/>
</dbReference>
<dbReference type="PROSITE" id="PS51278">
    <property type="entry name" value="GATASE_TYPE_2"/>
    <property type="match status" value="1"/>
</dbReference>
<reference evidence="9 10" key="1">
    <citation type="submission" date="2020-12" db="EMBL/GenBank/DDBJ databases">
        <title>Bacterial novel species Adhaeribacter sp. BT258 isolated from soil.</title>
        <authorList>
            <person name="Jung H.-Y."/>
        </authorList>
    </citation>
    <scope>NUCLEOTIDE SEQUENCE [LARGE SCALE GENOMIC DNA]</scope>
    <source>
        <strain evidence="9 10">BT258</strain>
    </source>
</reference>
<evidence type="ECO:0000313" key="10">
    <source>
        <dbReference type="Proteomes" id="UP000644147"/>
    </source>
</evidence>
<evidence type="ECO:0000256" key="4">
    <source>
        <dbReference type="ARBA" id="ARBA00022741"/>
    </source>
</evidence>
<gene>
    <name evidence="9" type="primary">asnB</name>
    <name evidence="9" type="ORF">I5M27_01880</name>
</gene>
<protein>
    <recommendedName>
        <fullName evidence="3">asparagine synthase (glutamine-hydrolyzing)</fullName>
        <ecNumber evidence="3">6.3.5.4</ecNumber>
    </recommendedName>
</protein>
<dbReference type="PANTHER" id="PTHR43284">
    <property type="entry name" value="ASPARAGINE SYNTHETASE (GLUTAMINE-HYDROLYZING)"/>
    <property type="match status" value="1"/>
</dbReference>
<name>A0ABS1BXC6_9BACT</name>
<dbReference type="Gene3D" id="3.60.20.10">
    <property type="entry name" value="Glutamine Phosphoribosylpyrophosphate, subunit 1, domain 1"/>
    <property type="match status" value="1"/>
</dbReference>
<comment type="similarity">
    <text evidence="2">Belongs to the asparagine synthetase family.</text>
</comment>
<dbReference type="InterPro" id="IPR029055">
    <property type="entry name" value="Ntn_hydrolases_N"/>
</dbReference>
<accession>A0ABS1BXC6</accession>
<keyword evidence="9" id="KW-0436">Ligase</keyword>
<feature type="domain" description="Glutamine amidotransferase type-2" evidence="8">
    <location>
        <begin position="2"/>
        <end position="212"/>
    </location>
</feature>
<dbReference type="CDD" id="cd01991">
    <property type="entry name" value="Asn_synthase_B_C"/>
    <property type="match status" value="1"/>
</dbReference>
<keyword evidence="5" id="KW-0067">ATP-binding</keyword>
<dbReference type="InterPro" id="IPR033738">
    <property type="entry name" value="AsnB_N"/>
</dbReference>
<dbReference type="Gene3D" id="3.40.50.620">
    <property type="entry name" value="HUPs"/>
    <property type="match status" value="1"/>
</dbReference>
<evidence type="ECO:0000256" key="5">
    <source>
        <dbReference type="ARBA" id="ARBA00022840"/>
    </source>
</evidence>
<dbReference type="InterPro" id="IPR001962">
    <property type="entry name" value="Asn_synthase"/>
</dbReference>
<comment type="caution">
    <text evidence="9">The sequence shown here is derived from an EMBL/GenBank/DDBJ whole genome shotgun (WGS) entry which is preliminary data.</text>
</comment>
<dbReference type="SUPFAM" id="SSF52402">
    <property type="entry name" value="Adenine nucleotide alpha hydrolases-like"/>
    <property type="match status" value="1"/>
</dbReference>
<dbReference type="RefSeq" id="WP_200504330.1">
    <property type="nucleotide sequence ID" value="NZ_JAEHFX010000001.1"/>
</dbReference>
<evidence type="ECO:0000256" key="1">
    <source>
        <dbReference type="ARBA" id="ARBA00005187"/>
    </source>
</evidence>